<dbReference type="InterPro" id="IPR018062">
    <property type="entry name" value="HTH_AraC-typ_CS"/>
</dbReference>
<keyword evidence="1" id="KW-0805">Transcription regulation</keyword>
<dbReference type="SUPFAM" id="SSF46689">
    <property type="entry name" value="Homeodomain-like"/>
    <property type="match status" value="2"/>
</dbReference>
<dbReference type="Pfam" id="PF12833">
    <property type="entry name" value="HTH_18"/>
    <property type="match status" value="1"/>
</dbReference>
<dbReference type="Proteomes" id="UP000267268">
    <property type="component" value="Chromosome 1"/>
</dbReference>
<dbReference type="InterPro" id="IPR009057">
    <property type="entry name" value="Homeodomain-like_sf"/>
</dbReference>
<sequence length="339" mass="39303">MLEESDGKKNIIRIKEANAKELIIQLQEQIGGTFEKQKYVFNTSFAKGYIRYYKLTEGIEITINSITSLEDHDVYFEGNTNDRNSICVRFTRSGELLTKGKYDHRPNLTLDNGSIIYDTKLSNNSSIKKGELNQWVAVRLAESVIDHDNSFFKELFGDIFNIPKYWFQYDTTPLEIHAILNDIFALDHTLKPPIFNLKLLSKTSEAMSIFFDRLLHRDEILPANNIHPNDLVHLMNIKDELLSNLEEVKSLNEFADKYGFSISKLRRDFTQVFGTTIHRFHQNYRLEKAKILLTTTNKSITEISRTCGYKSGAKFSEYFKKKNGITPKELSKRYKPSVV</sequence>
<keyword evidence="6" id="KW-1185">Reference proteome</keyword>
<evidence type="ECO:0000313" key="5">
    <source>
        <dbReference type="EMBL" id="AZQ62299.1"/>
    </source>
</evidence>
<dbReference type="InterPro" id="IPR018060">
    <property type="entry name" value="HTH_AraC"/>
</dbReference>
<organism evidence="5 6">
    <name type="scientific">Flammeovirga pectinis</name>
    <dbReference type="NCBI Taxonomy" id="2494373"/>
    <lineage>
        <taxon>Bacteria</taxon>
        <taxon>Pseudomonadati</taxon>
        <taxon>Bacteroidota</taxon>
        <taxon>Cytophagia</taxon>
        <taxon>Cytophagales</taxon>
        <taxon>Flammeovirgaceae</taxon>
        <taxon>Flammeovirga</taxon>
    </lineage>
</organism>
<protein>
    <submittedName>
        <fullName evidence="5">AraC family transcriptional regulator</fullName>
    </submittedName>
</protein>
<dbReference type="PROSITE" id="PS01124">
    <property type="entry name" value="HTH_ARAC_FAMILY_2"/>
    <property type="match status" value="1"/>
</dbReference>
<dbReference type="AlphaFoldDB" id="A0A3Q9FLB2"/>
<dbReference type="GO" id="GO:0043565">
    <property type="term" value="F:sequence-specific DNA binding"/>
    <property type="evidence" value="ECO:0007669"/>
    <property type="project" value="InterPro"/>
</dbReference>
<keyword evidence="2" id="KW-0238">DNA-binding</keyword>
<feature type="domain" description="HTH araC/xylS-type" evidence="4">
    <location>
        <begin position="235"/>
        <end position="333"/>
    </location>
</feature>
<proteinExistence type="predicted"/>
<dbReference type="PANTHER" id="PTHR47893">
    <property type="entry name" value="REGULATORY PROTEIN PCHR"/>
    <property type="match status" value="1"/>
</dbReference>
<gene>
    <name evidence="5" type="ORF">EI427_08625</name>
</gene>
<evidence type="ECO:0000259" key="4">
    <source>
        <dbReference type="PROSITE" id="PS01124"/>
    </source>
</evidence>
<accession>A0A3Q9FLB2</accession>
<dbReference type="PANTHER" id="PTHR47893:SF1">
    <property type="entry name" value="REGULATORY PROTEIN PCHR"/>
    <property type="match status" value="1"/>
</dbReference>
<name>A0A3Q9FLB2_9BACT</name>
<evidence type="ECO:0000256" key="2">
    <source>
        <dbReference type="ARBA" id="ARBA00023125"/>
    </source>
</evidence>
<reference evidence="5 6" key="1">
    <citation type="submission" date="2018-12" db="EMBL/GenBank/DDBJ databases">
        <title>Flammeovirga pectinis sp. nov., isolated from the gut of the Korean scallop, Patinopecten yessoensis.</title>
        <authorList>
            <person name="Bae J.-W."/>
            <person name="Jeong Y.-S."/>
            <person name="Kang W."/>
        </authorList>
    </citation>
    <scope>NUCLEOTIDE SEQUENCE [LARGE SCALE GENOMIC DNA]</scope>
    <source>
        <strain evidence="5 6">L12M1</strain>
    </source>
</reference>
<dbReference type="KEGG" id="fll:EI427_08625"/>
<dbReference type="PROSITE" id="PS00041">
    <property type="entry name" value="HTH_ARAC_FAMILY_1"/>
    <property type="match status" value="1"/>
</dbReference>
<dbReference type="OrthoDB" id="1156172at2"/>
<dbReference type="RefSeq" id="WP_126613665.1">
    <property type="nucleotide sequence ID" value="NZ_CP034562.1"/>
</dbReference>
<dbReference type="Gene3D" id="1.10.10.60">
    <property type="entry name" value="Homeodomain-like"/>
    <property type="match status" value="2"/>
</dbReference>
<keyword evidence="3" id="KW-0804">Transcription</keyword>
<evidence type="ECO:0000313" key="6">
    <source>
        <dbReference type="Proteomes" id="UP000267268"/>
    </source>
</evidence>
<dbReference type="InterPro" id="IPR053142">
    <property type="entry name" value="PchR_regulatory_protein"/>
</dbReference>
<dbReference type="GO" id="GO:0003700">
    <property type="term" value="F:DNA-binding transcription factor activity"/>
    <property type="evidence" value="ECO:0007669"/>
    <property type="project" value="InterPro"/>
</dbReference>
<dbReference type="EMBL" id="CP034562">
    <property type="protein sequence ID" value="AZQ62299.1"/>
    <property type="molecule type" value="Genomic_DNA"/>
</dbReference>
<dbReference type="SMART" id="SM00342">
    <property type="entry name" value="HTH_ARAC"/>
    <property type="match status" value="1"/>
</dbReference>
<evidence type="ECO:0000256" key="1">
    <source>
        <dbReference type="ARBA" id="ARBA00023015"/>
    </source>
</evidence>
<evidence type="ECO:0000256" key="3">
    <source>
        <dbReference type="ARBA" id="ARBA00023163"/>
    </source>
</evidence>